<keyword evidence="3 5" id="KW-1133">Transmembrane helix</keyword>
<dbReference type="GO" id="GO:0022857">
    <property type="term" value="F:transmembrane transporter activity"/>
    <property type="evidence" value="ECO:0007669"/>
    <property type="project" value="InterPro"/>
</dbReference>
<feature type="transmembrane region" description="Helical" evidence="5">
    <location>
        <begin position="310"/>
        <end position="336"/>
    </location>
</feature>
<keyword evidence="4 5" id="KW-0472">Membrane</keyword>
<dbReference type="InterPro" id="IPR020846">
    <property type="entry name" value="MFS_dom"/>
</dbReference>
<evidence type="ECO:0000256" key="5">
    <source>
        <dbReference type="SAM" id="Phobius"/>
    </source>
</evidence>
<dbReference type="GO" id="GO:0016020">
    <property type="term" value="C:membrane"/>
    <property type="evidence" value="ECO:0007669"/>
    <property type="project" value="UniProtKB-SubCell"/>
</dbReference>
<proteinExistence type="predicted"/>
<dbReference type="AlphaFoldDB" id="A0A507FKC5"/>
<evidence type="ECO:0000256" key="1">
    <source>
        <dbReference type="ARBA" id="ARBA00004141"/>
    </source>
</evidence>
<dbReference type="Proteomes" id="UP000320333">
    <property type="component" value="Unassembled WGS sequence"/>
</dbReference>
<dbReference type="Pfam" id="PF07690">
    <property type="entry name" value="MFS_1"/>
    <property type="match status" value="1"/>
</dbReference>
<feature type="domain" description="Major facilitator superfamily (MFS) profile" evidence="6">
    <location>
        <begin position="12"/>
        <end position="464"/>
    </location>
</feature>
<protein>
    <recommendedName>
        <fullName evidence="6">Major facilitator superfamily (MFS) profile domain-containing protein</fullName>
    </recommendedName>
</protein>
<feature type="transmembrane region" description="Helical" evidence="5">
    <location>
        <begin position="441"/>
        <end position="460"/>
    </location>
</feature>
<accession>A0A507FKC5</accession>
<dbReference type="InterPro" id="IPR036259">
    <property type="entry name" value="MFS_trans_sf"/>
</dbReference>
<dbReference type="PANTHER" id="PTHR23507:SF1">
    <property type="entry name" value="FI18259P1-RELATED"/>
    <property type="match status" value="1"/>
</dbReference>
<sequence>MAIFKSARPHPGYALVSVLLFVVALLVGALPFQQLIILIVCRDIGTDPSALNATASMGAYKVNSSRFDGIDYDSCAQRSDVQDIAASWTLWFNLAQEIPALGTLIFAGYFVDLFGRRASMLLSSAAMLVLSIAHVFAAMYEVPLGLFVFVQFFFGMCGGMGLLIMASSAYIAHTSEASMRTTYFSLQDSSFAVALMTGPLLGGLITKQFGFLAVFWTQVVVSLILIAHLLFVFPDSEVGGAETVVVKKSVGTVFKESVSTTASTLQSAFKFRAAASLIIIASILSFTNAGIGVMFLLYPAKRFGWDSLDIGQFIFASNVQKMMWLTVLVPWFFRFVQTRGVDKVRAEVWTIRVGLAASCIAEFWFGCATTESMFLAATSVGSLAAIAGPTMKSLLSTLVPATHQGRLFSSIRIFEAVSQLFATVIMNTIYRATVDSAPQTVFFVVSGLVGVACLIAVTMVTQTGVNAMEMGGYSAAVVEDGEEVVVAEEASEGTPLLR</sequence>
<name>A0A507FKC5_9FUNG</name>
<dbReference type="PROSITE" id="PS50850">
    <property type="entry name" value="MFS"/>
    <property type="match status" value="1"/>
</dbReference>
<dbReference type="EMBL" id="QEAP01000079">
    <property type="protein sequence ID" value="TPX75507.1"/>
    <property type="molecule type" value="Genomic_DNA"/>
</dbReference>
<organism evidence="7 8">
    <name type="scientific">Chytriomyces confervae</name>
    <dbReference type="NCBI Taxonomy" id="246404"/>
    <lineage>
        <taxon>Eukaryota</taxon>
        <taxon>Fungi</taxon>
        <taxon>Fungi incertae sedis</taxon>
        <taxon>Chytridiomycota</taxon>
        <taxon>Chytridiomycota incertae sedis</taxon>
        <taxon>Chytridiomycetes</taxon>
        <taxon>Chytridiales</taxon>
        <taxon>Chytriomycetaceae</taxon>
        <taxon>Chytriomyces</taxon>
    </lineage>
</organism>
<feature type="transmembrane region" description="Helical" evidence="5">
    <location>
        <begin position="146"/>
        <end position="171"/>
    </location>
</feature>
<evidence type="ECO:0000313" key="8">
    <source>
        <dbReference type="Proteomes" id="UP000320333"/>
    </source>
</evidence>
<feature type="transmembrane region" description="Helical" evidence="5">
    <location>
        <begin position="183"/>
        <end position="205"/>
    </location>
</feature>
<feature type="transmembrane region" description="Helical" evidence="5">
    <location>
        <begin position="273"/>
        <end position="298"/>
    </location>
</feature>
<feature type="transmembrane region" description="Helical" evidence="5">
    <location>
        <begin position="118"/>
        <end position="140"/>
    </location>
</feature>
<evidence type="ECO:0000256" key="2">
    <source>
        <dbReference type="ARBA" id="ARBA00022692"/>
    </source>
</evidence>
<feature type="transmembrane region" description="Helical" evidence="5">
    <location>
        <begin position="90"/>
        <end position="111"/>
    </location>
</feature>
<keyword evidence="8" id="KW-1185">Reference proteome</keyword>
<evidence type="ECO:0000313" key="7">
    <source>
        <dbReference type="EMBL" id="TPX75507.1"/>
    </source>
</evidence>
<comment type="caution">
    <text evidence="7">The sequence shown here is derived from an EMBL/GenBank/DDBJ whole genome shotgun (WGS) entry which is preliminary data.</text>
</comment>
<feature type="transmembrane region" description="Helical" evidence="5">
    <location>
        <begin position="211"/>
        <end position="233"/>
    </location>
</feature>
<evidence type="ECO:0000256" key="4">
    <source>
        <dbReference type="ARBA" id="ARBA00023136"/>
    </source>
</evidence>
<evidence type="ECO:0000256" key="3">
    <source>
        <dbReference type="ARBA" id="ARBA00022989"/>
    </source>
</evidence>
<comment type="subcellular location">
    <subcellularLocation>
        <location evidence="1">Membrane</location>
        <topology evidence="1">Multi-pass membrane protein</topology>
    </subcellularLocation>
</comment>
<dbReference type="InterPro" id="IPR005829">
    <property type="entry name" value="Sugar_transporter_CS"/>
</dbReference>
<evidence type="ECO:0000259" key="6">
    <source>
        <dbReference type="PROSITE" id="PS50850"/>
    </source>
</evidence>
<gene>
    <name evidence="7" type="ORF">CcCBS67573_g03222</name>
</gene>
<feature type="transmembrane region" description="Helical" evidence="5">
    <location>
        <begin position="12"/>
        <end position="32"/>
    </location>
</feature>
<reference evidence="7 8" key="1">
    <citation type="journal article" date="2019" name="Sci. Rep.">
        <title>Comparative genomics of chytrid fungi reveal insights into the obligate biotrophic and pathogenic lifestyle of Synchytrium endobioticum.</title>
        <authorList>
            <person name="van de Vossenberg B.T.L.H."/>
            <person name="Warris S."/>
            <person name="Nguyen H.D.T."/>
            <person name="van Gent-Pelzer M.P.E."/>
            <person name="Joly D.L."/>
            <person name="van de Geest H.C."/>
            <person name="Bonants P.J.M."/>
            <person name="Smith D.S."/>
            <person name="Levesque C.A."/>
            <person name="van der Lee T.A.J."/>
        </authorList>
    </citation>
    <scope>NUCLEOTIDE SEQUENCE [LARGE SCALE GENOMIC DNA]</scope>
    <source>
        <strain evidence="7 8">CBS 675.73</strain>
    </source>
</reference>
<dbReference type="OrthoDB" id="3026777at2759"/>
<keyword evidence="2 5" id="KW-0812">Transmembrane</keyword>
<dbReference type="Gene3D" id="1.20.1250.20">
    <property type="entry name" value="MFS general substrate transporter like domains"/>
    <property type="match status" value="1"/>
</dbReference>
<dbReference type="PANTHER" id="PTHR23507">
    <property type="entry name" value="ZGC:174356"/>
    <property type="match status" value="1"/>
</dbReference>
<dbReference type="SUPFAM" id="SSF103473">
    <property type="entry name" value="MFS general substrate transporter"/>
    <property type="match status" value="1"/>
</dbReference>
<dbReference type="PROSITE" id="PS00216">
    <property type="entry name" value="SUGAR_TRANSPORT_1"/>
    <property type="match status" value="1"/>
</dbReference>
<dbReference type="InterPro" id="IPR011701">
    <property type="entry name" value="MFS"/>
</dbReference>